<proteinExistence type="predicted"/>
<accession>A0ABZ0JYL5</accession>
<gene>
    <name evidence="1" type="ORF">RGE70_00760</name>
</gene>
<protein>
    <recommendedName>
        <fullName evidence="3">Cation transporter</fullName>
    </recommendedName>
</protein>
<dbReference type="EMBL" id="CP136522">
    <property type="protein sequence ID" value="WOT05390.1"/>
    <property type="molecule type" value="Genomic_DNA"/>
</dbReference>
<evidence type="ECO:0008006" key="3">
    <source>
        <dbReference type="Google" id="ProtNLM"/>
    </source>
</evidence>
<organism evidence="1 2">
    <name type="scientific">Shewanella youngdeokensis</name>
    <dbReference type="NCBI Taxonomy" id="2999068"/>
    <lineage>
        <taxon>Bacteria</taxon>
        <taxon>Pseudomonadati</taxon>
        <taxon>Pseudomonadota</taxon>
        <taxon>Gammaproteobacteria</taxon>
        <taxon>Alteromonadales</taxon>
        <taxon>Shewanellaceae</taxon>
        <taxon>Shewanella</taxon>
    </lineage>
</organism>
<dbReference type="RefSeq" id="WP_310469651.1">
    <property type="nucleotide sequence ID" value="NZ_CP136522.1"/>
</dbReference>
<sequence length="95" mass="11196">MDFDQVMQKKGKVLVEPNKVVKSATSLTLYYGDKFIVETKHDDRSLFIENSMMKKLVDFHHAEEEQYIEIEKCLKSEFKINFNSMAPKPIIDTHR</sequence>
<name>A0ABZ0JYL5_9GAMM</name>
<evidence type="ECO:0000313" key="2">
    <source>
        <dbReference type="Proteomes" id="UP001529491"/>
    </source>
</evidence>
<dbReference type="Proteomes" id="UP001529491">
    <property type="component" value="Chromosome"/>
</dbReference>
<reference evidence="1 2" key="1">
    <citation type="submission" date="2023-10" db="EMBL/GenBank/DDBJ databases">
        <title>Complete genome sequence of Shewanella sp. DAU334.</title>
        <authorList>
            <person name="Lee Y.-S."/>
            <person name="Jeong H.-R."/>
            <person name="Hwang E.-J."/>
            <person name="Choi Y.-L."/>
            <person name="Kim G.-D."/>
        </authorList>
    </citation>
    <scope>NUCLEOTIDE SEQUENCE [LARGE SCALE GENOMIC DNA]</scope>
    <source>
        <strain evidence="1 2">DAU334</strain>
    </source>
</reference>
<keyword evidence="2" id="KW-1185">Reference proteome</keyword>
<evidence type="ECO:0000313" key="1">
    <source>
        <dbReference type="EMBL" id="WOT05390.1"/>
    </source>
</evidence>